<evidence type="ECO:0000313" key="2">
    <source>
        <dbReference type="EMBL" id="CAG6456000.1"/>
    </source>
</evidence>
<protein>
    <submittedName>
        <fullName evidence="2">(northern house mosquito) hypothetical protein</fullName>
    </submittedName>
</protein>
<feature type="region of interest" description="Disordered" evidence="1">
    <location>
        <begin position="86"/>
        <end position="142"/>
    </location>
</feature>
<name>A0A8D8F379_CULPI</name>
<accession>A0A8D8F379</accession>
<proteinExistence type="predicted"/>
<organism evidence="2">
    <name type="scientific">Culex pipiens</name>
    <name type="common">House mosquito</name>
    <dbReference type="NCBI Taxonomy" id="7175"/>
    <lineage>
        <taxon>Eukaryota</taxon>
        <taxon>Metazoa</taxon>
        <taxon>Ecdysozoa</taxon>
        <taxon>Arthropoda</taxon>
        <taxon>Hexapoda</taxon>
        <taxon>Insecta</taxon>
        <taxon>Pterygota</taxon>
        <taxon>Neoptera</taxon>
        <taxon>Endopterygota</taxon>
        <taxon>Diptera</taxon>
        <taxon>Nematocera</taxon>
        <taxon>Culicoidea</taxon>
        <taxon>Culicidae</taxon>
        <taxon>Culicinae</taxon>
        <taxon>Culicini</taxon>
        <taxon>Culex</taxon>
        <taxon>Culex</taxon>
    </lineage>
</organism>
<dbReference type="EMBL" id="HBUE01029826">
    <property type="protein sequence ID" value="CAG6456000.1"/>
    <property type="molecule type" value="Transcribed_RNA"/>
</dbReference>
<feature type="compositionally biased region" description="Basic and acidic residues" evidence="1">
    <location>
        <begin position="105"/>
        <end position="117"/>
    </location>
</feature>
<evidence type="ECO:0000256" key="1">
    <source>
        <dbReference type="SAM" id="MobiDB-lite"/>
    </source>
</evidence>
<dbReference type="AlphaFoldDB" id="A0A8D8F379"/>
<sequence>MVTPLAGIDDRWIRFWPRCSPSCVRFAYFCFVRKKKTDGQIAFAPPPTLSQQNQSFTKKKLPISSNNLTLVMSFKEIHFNMKKAKKKFIPSEKCVPQTPQKKKSHPEQKKSTSKSERQLNTPGRRSLKCPRDGDWRPFNSTA</sequence>
<reference evidence="2" key="1">
    <citation type="submission" date="2021-05" db="EMBL/GenBank/DDBJ databases">
        <authorList>
            <person name="Alioto T."/>
            <person name="Alioto T."/>
            <person name="Gomez Garrido J."/>
        </authorList>
    </citation>
    <scope>NUCLEOTIDE SEQUENCE</scope>
</reference>